<protein>
    <submittedName>
        <fullName evidence="1">Patatin-like phospholipase family protein</fullName>
    </submittedName>
</protein>
<evidence type="ECO:0000313" key="1">
    <source>
        <dbReference type="EMBL" id="MDT0594150.1"/>
    </source>
</evidence>
<comment type="caution">
    <text evidence="1">The sequence shown here is derived from an EMBL/GenBank/DDBJ whole genome shotgun (WGS) entry which is preliminary data.</text>
</comment>
<organism evidence="1 2">
    <name type="scientific">Glaciecola petra</name>
    <dbReference type="NCBI Taxonomy" id="3075602"/>
    <lineage>
        <taxon>Bacteria</taxon>
        <taxon>Pseudomonadati</taxon>
        <taxon>Pseudomonadota</taxon>
        <taxon>Gammaproteobacteria</taxon>
        <taxon>Alteromonadales</taxon>
        <taxon>Alteromonadaceae</taxon>
        <taxon>Glaciecola</taxon>
    </lineage>
</organism>
<sequence>MSPLSFYAGPKALAYIKQNGFTPEMFSAVLGASGGPKWFVLTGLDKVLFNDFMHKSTHHVDIIGSSVGAFRAACFAQDNPGAAISRLAEGYSNTVYSEKPSVQEITQKGSVLLGEMMGENGVEQVLNCVNKTVHIVVARCHGLTACESKLKQYSGLMLAALRNFQSREQLNKSFTRIVFSSSNKAFSFSEKHKFITENVQLNESNFLTSLMASGSIPAVIEGVKDINGAKPGMFRDGGIIDYHFDMQIETSGLVLYPHFYSKPTPGWFDKSLKSRSCHESSYDNVLMLAPSDDFVAKLPFGKIPDRNDFKYLPAQDRIKYWTKVIAESDRLAESFLEAAEKQSLADLIQPINLKR</sequence>
<reference evidence="1 2" key="1">
    <citation type="submission" date="2023-09" db="EMBL/GenBank/DDBJ databases">
        <authorList>
            <person name="Rey-Velasco X."/>
        </authorList>
    </citation>
    <scope>NUCLEOTIDE SEQUENCE [LARGE SCALE GENOMIC DNA]</scope>
    <source>
        <strain evidence="1 2">P117</strain>
    </source>
</reference>
<evidence type="ECO:0000313" key="2">
    <source>
        <dbReference type="Proteomes" id="UP001253545"/>
    </source>
</evidence>
<dbReference type="Proteomes" id="UP001253545">
    <property type="component" value="Unassembled WGS sequence"/>
</dbReference>
<dbReference type="EMBL" id="JAVRHX010000001">
    <property type="protein sequence ID" value="MDT0594150.1"/>
    <property type="molecule type" value="Genomic_DNA"/>
</dbReference>
<keyword evidence="2" id="KW-1185">Reference proteome</keyword>
<proteinExistence type="predicted"/>
<accession>A0ABU2ZNE7</accession>
<dbReference type="InterPro" id="IPR016035">
    <property type="entry name" value="Acyl_Trfase/lysoPLipase"/>
</dbReference>
<name>A0ABU2ZNE7_9ALTE</name>
<dbReference type="RefSeq" id="WP_311367632.1">
    <property type="nucleotide sequence ID" value="NZ_JAVRHX010000001.1"/>
</dbReference>
<dbReference type="SUPFAM" id="SSF52151">
    <property type="entry name" value="FabD/lysophospholipase-like"/>
    <property type="match status" value="1"/>
</dbReference>
<gene>
    <name evidence="1" type="ORF">RM552_04765</name>
</gene>